<evidence type="ECO:0000256" key="1">
    <source>
        <dbReference type="ARBA" id="ARBA00005771"/>
    </source>
</evidence>
<dbReference type="SUPFAM" id="SSF52540">
    <property type="entry name" value="P-loop containing nucleoside triphosphate hydrolases"/>
    <property type="match status" value="1"/>
</dbReference>
<dbReference type="Gene3D" id="3.40.50.300">
    <property type="entry name" value="P-loop containing nucleotide triphosphate hydrolases"/>
    <property type="match status" value="1"/>
</dbReference>
<evidence type="ECO:0000313" key="4">
    <source>
        <dbReference type="EMBL" id="KAJ8722515.1"/>
    </source>
</evidence>
<name>A0AAD7YQ28_MYTSE</name>
<feature type="domain" description="Sulfotransferase" evidence="3">
    <location>
        <begin position="63"/>
        <end position="346"/>
    </location>
</feature>
<dbReference type="Proteomes" id="UP001231518">
    <property type="component" value="Chromosome 15"/>
</dbReference>
<dbReference type="EMBL" id="JARGEI010000012">
    <property type="protein sequence ID" value="KAJ8722515.1"/>
    <property type="molecule type" value="Genomic_DNA"/>
</dbReference>
<evidence type="ECO:0000313" key="5">
    <source>
        <dbReference type="Proteomes" id="UP001231518"/>
    </source>
</evidence>
<protein>
    <recommendedName>
        <fullName evidence="3">Sulfotransferase domain-containing protein</fullName>
    </recommendedName>
</protein>
<sequence length="355" mass="41570">MAGKELPFPYEFEELKPEEEELIRTTVYPTMPVPYVRLGPKGYIVFKPYMKDAANIYNMPLRPTDVFVASYQRSGTTWAQELVWLIANDLNYEKAAEIPLTHRYPFLDAFMYFDEDTIEEYLDTVTKTIVAENFDREKFSEFVRVVAKPVTPLLAAAPLTAKRFIKTHLPMSLLPPKLLDTAKMVYVARDPRDVAVSCYYHTKLFTMGGCIGDFKAFWNLFHRDLFCLTPYFEHVKEAWEKRDDPNMLFLFYEDLSKDLPASIRRVADFLGKQLNEEQINRLCDHLSIENFKNNKSVNYEDLRDSGVLANGETFIRKGKAGGWRAYFDDEMTRQAERWIEDNLLDTDLRFPHIRH</sequence>
<dbReference type="Pfam" id="PF00685">
    <property type="entry name" value="Sulfotransfer_1"/>
    <property type="match status" value="1"/>
</dbReference>
<comment type="caution">
    <text evidence="4">The sequence shown here is derived from an EMBL/GenBank/DDBJ whole genome shotgun (WGS) entry which is preliminary data.</text>
</comment>
<organism evidence="4 5">
    <name type="scientific">Mythimna separata</name>
    <name type="common">Oriental armyworm</name>
    <name type="synonym">Pseudaletia separata</name>
    <dbReference type="NCBI Taxonomy" id="271217"/>
    <lineage>
        <taxon>Eukaryota</taxon>
        <taxon>Metazoa</taxon>
        <taxon>Ecdysozoa</taxon>
        <taxon>Arthropoda</taxon>
        <taxon>Hexapoda</taxon>
        <taxon>Insecta</taxon>
        <taxon>Pterygota</taxon>
        <taxon>Neoptera</taxon>
        <taxon>Endopterygota</taxon>
        <taxon>Lepidoptera</taxon>
        <taxon>Glossata</taxon>
        <taxon>Ditrysia</taxon>
        <taxon>Noctuoidea</taxon>
        <taxon>Noctuidae</taxon>
        <taxon>Noctuinae</taxon>
        <taxon>Hadenini</taxon>
        <taxon>Mythimna</taxon>
    </lineage>
</organism>
<reference evidence="4" key="1">
    <citation type="submission" date="2023-03" db="EMBL/GenBank/DDBJ databases">
        <title>Chromosome-level genomes of two armyworms, Mythimna separata and Mythimna loreyi, provide insights into the biosynthesis and reception of sex pheromones.</title>
        <authorList>
            <person name="Zhao H."/>
        </authorList>
    </citation>
    <scope>NUCLEOTIDE SEQUENCE</scope>
    <source>
        <strain evidence="4">BeijingLab</strain>
        <tissue evidence="4">Pupa</tissue>
    </source>
</reference>
<accession>A0AAD7YQ28</accession>
<comment type="similarity">
    <text evidence="1">Belongs to the sulfotransferase 1 family.</text>
</comment>
<proteinExistence type="inferred from homology"/>
<keyword evidence="2" id="KW-0808">Transferase</keyword>
<gene>
    <name evidence="4" type="ORF">PYW07_003695</name>
</gene>
<evidence type="ECO:0000259" key="3">
    <source>
        <dbReference type="Pfam" id="PF00685"/>
    </source>
</evidence>
<keyword evidence="5" id="KW-1185">Reference proteome</keyword>
<evidence type="ECO:0000256" key="2">
    <source>
        <dbReference type="ARBA" id="ARBA00022679"/>
    </source>
</evidence>
<dbReference type="GO" id="GO:0008146">
    <property type="term" value="F:sulfotransferase activity"/>
    <property type="evidence" value="ECO:0007669"/>
    <property type="project" value="InterPro"/>
</dbReference>
<dbReference type="AlphaFoldDB" id="A0AAD7YQ28"/>
<dbReference type="InterPro" id="IPR027417">
    <property type="entry name" value="P-loop_NTPase"/>
</dbReference>
<dbReference type="PANTHER" id="PTHR11783">
    <property type="entry name" value="SULFOTRANSFERASE SULT"/>
    <property type="match status" value="1"/>
</dbReference>
<dbReference type="InterPro" id="IPR000863">
    <property type="entry name" value="Sulfotransferase_dom"/>
</dbReference>